<keyword evidence="8 9" id="KW-0472">Membrane</keyword>
<comment type="caution">
    <text evidence="9">Lacks conserved residue(s) required for the propagation of feature annotation.</text>
</comment>
<keyword evidence="6 9" id="KW-1133">Transmembrane helix</keyword>
<feature type="transmembrane region" description="Helical" evidence="9">
    <location>
        <begin position="268"/>
        <end position="294"/>
    </location>
</feature>
<dbReference type="PANTHER" id="PTHR30081:SF8">
    <property type="entry name" value="PROTEIN TRANSLOCASE SUBUNIT SECF"/>
    <property type="match status" value="1"/>
</dbReference>
<evidence type="ECO:0000259" key="10">
    <source>
        <dbReference type="Pfam" id="PF02355"/>
    </source>
</evidence>
<evidence type="ECO:0000256" key="5">
    <source>
        <dbReference type="ARBA" id="ARBA00022927"/>
    </source>
</evidence>
<sequence>MALVKRFPIEPRFDFAGKRRITLGVSTVLMVLSIIAVGVLGLNLGVDFRGGIVMEIQTKAETADVQAIRSEMNDLGLGDVTIQRFGEPNVVRLQVQEQEGGAQAQQAAIERIRNALDARVAQWRRVEFVGPAVGEELKQAGMMATGLALLAMALYIWFRFEWQFAAAGLSALVHDLVLTLGFFAVTQLEFNLGTVAAVLTIAGYSINDTVVIFDRVREILRKYKRKAMPELINLSLNSTLTRTLLTSGTTLIALFALAIFGGTVIRSFTWALIFGVAVGTYSSVGFGTPLLMLFGVKPSTVTVTQETDKEAAARVSGQGGN</sequence>
<dbReference type="RefSeq" id="WP_200340664.1">
    <property type="nucleotide sequence ID" value="NZ_NRRL01000021.1"/>
</dbReference>
<dbReference type="SUPFAM" id="SSF82866">
    <property type="entry name" value="Multidrug efflux transporter AcrB transmembrane domain"/>
    <property type="match status" value="1"/>
</dbReference>
<evidence type="ECO:0000256" key="3">
    <source>
        <dbReference type="ARBA" id="ARBA00022475"/>
    </source>
</evidence>
<dbReference type="NCBIfam" id="TIGR00916">
    <property type="entry name" value="2A0604s01"/>
    <property type="match status" value="1"/>
</dbReference>
<comment type="subcellular location">
    <subcellularLocation>
        <location evidence="1 9">Cell membrane</location>
        <topology evidence="1 9">Multi-pass membrane protein</topology>
    </subcellularLocation>
</comment>
<dbReference type="InterPro" id="IPR022646">
    <property type="entry name" value="SecD/SecF_CS"/>
</dbReference>
<dbReference type="Proteomes" id="UP001296873">
    <property type="component" value="Unassembled WGS sequence"/>
</dbReference>
<protein>
    <recommendedName>
        <fullName evidence="9">Protein-export membrane protein SecF</fullName>
    </recommendedName>
</protein>
<feature type="transmembrane region" description="Helical" evidence="9">
    <location>
        <begin position="234"/>
        <end position="262"/>
    </location>
</feature>
<dbReference type="Gene3D" id="1.20.1640.10">
    <property type="entry name" value="Multidrug efflux transporter AcrB transmembrane domain"/>
    <property type="match status" value="1"/>
</dbReference>
<feature type="domain" description="Protein export membrane protein SecD/SecF C-terminal" evidence="10">
    <location>
        <begin position="120"/>
        <end position="294"/>
    </location>
</feature>
<keyword evidence="4 9" id="KW-0812">Transmembrane</keyword>
<dbReference type="InterPro" id="IPR048634">
    <property type="entry name" value="SecD_SecF_C"/>
</dbReference>
<dbReference type="InterPro" id="IPR022645">
    <property type="entry name" value="SecD/SecF_bac"/>
</dbReference>
<evidence type="ECO:0000256" key="4">
    <source>
        <dbReference type="ARBA" id="ARBA00022692"/>
    </source>
</evidence>
<accession>A0ABS1DG40</accession>
<evidence type="ECO:0000313" key="11">
    <source>
        <dbReference type="EMBL" id="MBK1668360.1"/>
    </source>
</evidence>
<keyword evidence="12" id="KW-1185">Reference proteome</keyword>
<feature type="transmembrane region" description="Helical" evidence="9">
    <location>
        <begin position="165"/>
        <end position="186"/>
    </location>
</feature>
<keyword evidence="5 9" id="KW-0653">Protein transport</keyword>
<evidence type="ECO:0000256" key="8">
    <source>
        <dbReference type="ARBA" id="ARBA00023136"/>
    </source>
</evidence>
<keyword evidence="3 9" id="KW-1003">Cell membrane</keyword>
<keyword evidence="7 9" id="KW-0811">Translocation</keyword>
<dbReference type="InterPro" id="IPR022813">
    <property type="entry name" value="SecD/SecF_arch_bac"/>
</dbReference>
<dbReference type="InterPro" id="IPR055344">
    <property type="entry name" value="SecD_SecF_C_bact"/>
</dbReference>
<organism evidence="11 12">
    <name type="scientific">Rhodovibrio sodomensis</name>
    <dbReference type="NCBI Taxonomy" id="1088"/>
    <lineage>
        <taxon>Bacteria</taxon>
        <taxon>Pseudomonadati</taxon>
        <taxon>Pseudomonadota</taxon>
        <taxon>Alphaproteobacteria</taxon>
        <taxon>Rhodospirillales</taxon>
        <taxon>Rhodovibrionaceae</taxon>
        <taxon>Rhodovibrio</taxon>
    </lineage>
</organism>
<comment type="similarity">
    <text evidence="9">Belongs to the SecD/SecF family. SecF subfamily.</text>
</comment>
<dbReference type="NCBIfam" id="TIGR00966">
    <property type="entry name" value="transloc_SecF"/>
    <property type="match status" value="1"/>
</dbReference>
<keyword evidence="2 9" id="KW-0813">Transport</keyword>
<reference evidence="11 12" key="1">
    <citation type="journal article" date="2020" name="Microorganisms">
        <title>Osmotic Adaptation and Compatible Solute Biosynthesis of Phototrophic Bacteria as Revealed from Genome Analyses.</title>
        <authorList>
            <person name="Imhoff J.F."/>
            <person name="Rahn T."/>
            <person name="Kunzel S."/>
            <person name="Keller A."/>
            <person name="Neulinger S.C."/>
        </authorList>
    </citation>
    <scope>NUCLEOTIDE SEQUENCE [LARGE SCALE GENOMIC DNA]</scope>
    <source>
        <strain evidence="11 12">DSM 9895</strain>
    </source>
</reference>
<evidence type="ECO:0000256" key="1">
    <source>
        <dbReference type="ARBA" id="ARBA00004651"/>
    </source>
</evidence>
<evidence type="ECO:0000256" key="9">
    <source>
        <dbReference type="HAMAP-Rule" id="MF_01464"/>
    </source>
</evidence>
<comment type="function">
    <text evidence="9">Part of the Sec protein translocase complex. Interacts with the SecYEG preprotein conducting channel. SecDF uses the proton motive force (PMF) to complete protein translocation after the ATP-dependent function of SecA.</text>
</comment>
<name>A0ABS1DG40_9PROT</name>
<evidence type="ECO:0000256" key="6">
    <source>
        <dbReference type="ARBA" id="ARBA00022989"/>
    </source>
</evidence>
<dbReference type="EMBL" id="NRRL01000021">
    <property type="protein sequence ID" value="MBK1668360.1"/>
    <property type="molecule type" value="Genomic_DNA"/>
</dbReference>
<proteinExistence type="inferred from homology"/>
<gene>
    <name evidence="9 11" type="primary">secF</name>
    <name evidence="11" type="ORF">CKO28_09970</name>
</gene>
<evidence type="ECO:0000256" key="2">
    <source>
        <dbReference type="ARBA" id="ARBA00022448"/>
    </source>
</evidence>
<comment type="caution">
    <text evidence="11">The sequence shown here is derived from an EMBL/GenBank/DDBJ whole genome shotgun (WGS) entry which is preliminary data.</text>
</comment>
<dbReference type="Pfam" id="PF02355">
    <property type="entry name" value="SecD_SecF_C"/>
    <property type="match status" value="1"/>
</dbReference>
<evidence type="ECO:0000256" key="7">
    <source>
        <dbReference type="ARBA" id="ARBA00023010"/>
    </source>
</evidence>
<dbReference type="PANTHER" id="PTHR30081">
    <property type="entry name" value="PROTEIN-EXPORT MEMBRANE PROTEIN SEC"/>
    <property type="match status" value="1"/>
</dbReference>
<comment type="subunit">
    <text evidence="9">Forms a complex with SecD. Part of the essential Sec protein translocation apparatus which comprises SecA, SecYEG and auxiliary proteins SecDF-YajC and YidC.</text>
</comment>
<dbReference type="InterPro" id="IPR005665">
    <property type="entry name" value="SecF_bac"/>
</dbReference>
<feature type="transmembrane region" description="Helical" evidence="9">
    <location>
        <begin position="21"/>
        <end position="44"/>
    </location>
</feature>
<evidence type="ECO:0000313" key="12">
    <source>
        <dbReference type="Proteomes" id="UP001296873"/>
    </source>
</evidence>
<dbReference type="PRINTS" id="PR01755">
    <property type="entry name" value="SECFTRNLCASE"/>
</dbReference>
<feature type="transmembrane region" description="Helical" evidence="9">
    <location>
        <begin position="140"/>
        <end position="158"/>
    </location>
</feature>
<dbReference type="Pfam" id="PF07549">
    <property type="entry name" value="Sec_GG"/>
    <property type="match status" value="1"/>
</dbReference>
<dbReference type="HAMAP" id="MF_01464_B">
    <property type="entry name" value="SecF_B"/>
    <property type="match status" value="1"/>
</dbReference>